<keyword evidence="3" id="KW-0732">Signal</keyword>
<feature type="region of interest" description="Disordered" evidence="2">
    <location>
        <begin position="451"/>
        <end position="509"/>
    </location>
</feature>
<evidence type="ECO:0000259" key="4">
    <source>
        <dbReference type="Pfam" id="PF00263"/>
    </source>
</evidence>
<feature type="compositionally biased region" description="Low complexity" evidence="2">
    <location>
        <begin position="472"/>
        <end position="489"/>
    </location>
</feature>
<feature type="domain" description="Type II/III secretion system secretin-like" evidence="4">
    <location>
        <begin position="263"/>
        <end position="423"/>
    </location>
</feature>
<dbReference type="Pfam" id="PF13629">
    <property type="entry name" value="T2SS-T3SS_pil_N"/>
    <property type="match status" value="1"/>
</dbReference>
<dbReference type="GO" id="GO:0015627">
    <property type="term" value="C:type II protein secretion system complex"/>
    <property type="evidence" value="ECO:0007669"/>
    <property type="project" value="TreeGrafter"/>
</dbReference>
<dbReference type="AlphaFoldDB" id="A0A4Q2IQ34"/>
<evidence type="ECO:0000259" key="5">
    <source>
        <dbReference type="Pfam" id="PF13629"/>
    </source>
</evidence>
<feature type="compositionally biased region" description="Pro residues" evidence="2">
    <location>
        <begin position="460"/>
        <end position="471"/>
    </location>
</feature>
<evidence type="ECO:0000256" key="3">
    <source>
        <dbReference type="SAM" id="SignalP"/>
    </source>
</evidence>
<comment type="caution">
    <text evidence="6">The sequence shown here is derived from an EMBL/GenBank/DDBJ whole genome shotgun (WGS) entry which is preliminary data.</text>
</comment>
<dbReference type="PRINTS" id="PR00811">
    <property type="entry name" value="BCTERIALGSPD"/>
</dbReference>
<evidence type="ECO:0000256" key="1">
    <source>
        <dbReference type="RuleBase" id="RU004003"/>
    </source>
</evidence>
<dbReference type="PANTHER" id="PTHR30332:SF17">
    <property type="entry name" value="TYPE IV PILIATION SYSTEM PROTEIN DR_0774-RELATED"/>
    <property type="match status" value="1"/>
</dbReference>
<feature type="chain" id="PRO_5043658054" evidence="3">
    <location>
        <begin position="30"/>
        <end position="509"/>
    </location>
</feature>
<evidence type="ECO:0000313" key="6">
    <source>
        <dbReference type="EMBL" id="RXZ31702.1"/>
    </source>
</evidence>
<proteinExistence type="inferred from homology"/>
<dbReference type="InterPro" id="IPR004846">
    <property type="entry name" value="T2SS/T3SS_dom"/>
</dbReference>
<dbReference type="InterPro" id="IPR001775">
    <property type="entry name" value="GspD/PilQ"/>
</dbReference>
<dbReference type="Proteomes" id="UP000292347">
    <property type="component" value="Unassembled WGS sequence"/>
</dbReference>
<dbReference type="InterPro" id="IPR050810">
    <property type="entry name" value="Bact_Secretion_Sys_Channel"/>
</dbReference>
<comment type="similarity">
    <text evidence="1">Belongs to the bacterial secretin family.</text>
</comment>
<dbReference type="GO" id="GO:0009306">
    <property type="term" value="P:protein secretion"/>
    <property type="evidence" value="ECO:0007669"/>
    <property type="project" value="InterPro"/>
</dbReference>
<dbReference type="InterPro" id="IPR032789">
    <property type="entry name" value="T2SS-T3SS_pil_N"/>
</dbReference>
<dbReference type="Pfam" id="PF00263">
    <property type="entry name" value="Secretin"/>
    <property type="match status" value="1"/>
</dbReference>
<dbReference type="EMBL" id="SDPT01000002">
    <property type="protein sequence ID" value="RXZ31702.1"/>
    <property type="molecule type" value="Genomic_DNA"/>
</dbReference>
<organism evidence="6 7">
    <name type="scientific">Sphingomonas desiccabilis</name>
    <dbReference type="NCBI Taxonomy" id="429134"/>
    <lineage>
        <taxon>Bacteria</taxon>
        <taxon>Pseudomonadati</taxon>
        <taxon>Pseudomonadota</taxon>
        <taxon>Alphaproteobacteria</taxon>
        <taxon>Sphingomonadales</taxon>
        <taxon>Sphingomonadaceae</taxon>
        <taxon>Sphingomonas</taxon>
    </lineage>
</organism>
<feature type="domain" description="Pilus formation protein N-terminal" evidence="5">
    <location>
        <begin position="42"/>
        <end position="110"/>
    </location>
</feature>
<protein>
    <submittedName>
        <fullName evidence="6">Secretion system protein</fullName>
    </submittedName>
</protein>
<sequence length="509" mass="52795">MRIQARLLGTPLALIAALATLMGLPAPLAAQTAAQTAAPSPPVIQMNSGRGQIINLPAPMTDVFVADDRIADVQVRSARQLYVFGKSPGETTVHAVSRSGATVYAATVRVGNNITTIGEMLALAMPEAQIVATSMNNMVLLTGTVRSPEDVAEAQSLAQAFVGENTRVLSRLKTATPLQVNLQVRIAEVSRSYVKNIGVNLTSRDTTGGFLFNIGQGRQGTIEGLPSGGTGFTGPAVPEIGTTIGAAGRLLGLDLLASLDLGERNGQVTTLANPNLTAVSGETGTFLAGGEIPIPISQGAIGSISVEYKQYGVSLAYTPTVLSDGRISLRVRPEVSQITTAGAVELNDITIPALTTRRAETTVELGSGQSFMIAGLLSNSHDNSVNQAPFLANLPIIGSLFRSNAFQRNETELVIVITPYLVKPIDANRIVLPTDGYRAPDDADRVLLGNATSPTFGGPRPVPTMAPPPVVGAPVAGAPLPAGPGLPVLAEDRSGKRKKRSAAPGFSNP</sequence>
<keyword evidence="7" id="KW-1185">Reference proteome</keyword>
<feature type="signal peptide" evidence="3">
    <location>
        <begin position="1"/>
        <end position="29"/>
    </location>
</feature>
<dbReference type="RefSeq" id="WP_129341936.1">
    <property type="nucleotide sequence ID" value="NZ_JACIDD010000002.1"/>
</dbReference>
<dbReference type="PANTHER" id="PTHR30332">
    <property type="entry name" value="PROBABLE GENERAL SECRETION PATHWAY PROTEIN D"/>
    <property type="match status" value="1"/>
</dbReference>
<reference evidence="6 7" key="1">
    <citation type="submission" date="2019-01" db="EMBL/GenBank/DDBJ databases">
        <title>Sphingomonas mucosissima sp. nov. and Sphingomonas desiccabilis sp. nov., from biological soil crusts in the Colorado Plateau, USA.</title>
        <authorList>
            <person name="Zhu D."/>
        </authorList>
    </citation>
    <scope>NUCLEOTIDE SEQUENCE [LARGE SCALE GENOMIC DNA]</scope>
    <source>
        <strain evidence="6 7">CP1D</strain>
    </source>
</reference>
<evidence type="ECO:0000256" key="2">
    <source>
        <dbReference type="SAM" id="MobiDB-lite"/>
    </source>
</evidence>
<dbReference type="OrthoDB" id="9775455at2"/>
<gene>
    <name evidence="6" type="ORF">EO081_10820</name>
</gene>
<evidence type="ECO:0000313" key="7">
    <source>
        <dbReference type="Proteomes" id="UP000292347"/>
    </source>
</evidence>
<accession>A0A4Q2IQ34</accession>
<name>A0A4Q2IQ34_9SPHN</name>